<sequence>MTQYEEKLSAFLDGELSAAETQEVERALERDPALQGELEALMAADVAASEQFDAMLHEPVPLELAAAIRNAPDATPANTPRPKSAMGWLTAAAAAVALAVGGVGGYVAGTSQTTQVAEIPGWLADIADYHRVYAGQKRHLVEVPASEAEHIQTWLTGTVGTKVRIPDLTEFGLTFQGARLLVAAGKPVSQLMYTDANENVVALCQIQSDAPGDGFSERTVDAFDMISWGARDAKFVIVGDEGRDNLGAIARSAADQVEA</sequence>
<proteinExistence type="predicted"/>
<keyword evidence="4" id="KW-1185">Reference proteome</keyword>
<protein>
    <submittedName>
        <fullName evidence="3">Membrane protein</fullName>
    </submittedName>
</protein>
<dbReference type="Proteomes" id="UP000436822">
    <property type="component" value="Unassembled WGS sequence"/>
</dbReference>
<name>A0A6N6JCI0_9RHOB</name>
<organism evidence="3 4">
    <name type="scientific">Litoreibacter roseus</name>
    <dbReference type="NCBI Taxonomy" id="2601869"/>
    <lineage>
        <taxon>Bacteria</taxon>
        <taxon>Pseudomonadati</taxon>
        <taxon>Pseudomonadota</taxon>
        <taxon>Alphaproteobacteria</taxon>
        <taxon>Rhodobacterales</taxon>
        <taxon>Roseobacteraceae</taxon>
        <taxon>Litoreibacter</taxon>
    </lineage>
</organism>
<evidence type="ECO:0000313" key="4">
    <source>
        <dbReference type="Proteomes" id="UP000436822"/>
    </source>
</evidence>
<evidence type="ECO:0000256" key="1">
    <source>
        <dbReference type="SAM" id="Phobius"/>
    </source>
</evidence>
<dbReference type="OrthoDB" id="7187254at2"/>
<gene>
    <name evidence="3" type="ORF">KIN_08680</name>
</gene>
<keyword evidence="1" id="KW-1133">Transmembrane helix</keyword>
<dbReference type="InterPro" id="IPR027383">
    <property type="entry name" value="Znf_put"/>
</dbReference>
<accession>A0A6N6JCI0</accession>
<feature type="transmembrane region" description="Helical" evidence="1">
    <location>
        <begin position="88"/>
        <end position="108"/>
    </location>
</feature>
<dbReference type="AlphaFoldDB" id="A0A6N6JCI0"/>
<keyword evidence="1" id="KW-0472">Membrane</keyword>
<dbReference type="EMBL" id="BLJE01000001">
    <property type="protein sequence ID" value="GFE63794.1"/>
    <property type="molecule type" value="Genomic_DNA"/>
</dbReference>
<dbReference type="Pfam" id="PF13490">
    <property type="entry name" value="zf-HC2"/>
    <property type="match status" value="1"/>
</dbReference>
<feature type="domain" description="Putative zinc-finger" evidence="2">
    <location>
        <begin position="3"/>
        <end position="29"/>
    </location>
</feature>
<reference evidence="3 4" key="1">
    <citation type="submission" date="2019-12" db="EMBL/GenBank/DDBJ databases">
        <title>Litoreibacter badius sp. nov., a novel bacteriochlorophyll a-containing bacterium in the genus Litoreibacter.</title>
        <authorList>
            <person name="Kanamuro M."/>
            <person name="Takabe Y."/>
            <person name="Mori K."/>
            <person name="Takaichi S."/>
            <person name="Hanada S."/>
        </authorList>
    </citation>
    <scope>NUCLEOTIDE SEQUENCE [LARGE SCALE GENOMIC DNA]</scope>
    <source>
        <strain evidence="3 4">K6</strain>
    </source>
</reference>
<keyword evidence="1" id="KW-0812">Transmembrane</keyword>
<evidence type="ECO:0000259" key="2">
    <source>
        <dbReference type="Pfam" id="PF13490"/>
    </source>
</evidence>
<comment type="caution">
    <text evidence="3">The sequence shown here is derived from an EMBL/GenBank/DDBJ whole genome shotgun (WGS) entry which is preliminary data.</text>
</comment>
<evidence type="ECO:0000313" key="3">
    <source>
        <dbReference type="EMBL" id="GFE63794.1"/>
    </source>
</evidence>
<dbReference type="RefSeq" id="WP_159804693.1">
    <property type="nucleotide sequence ID" value="NZ_BLJE01000001.1"/>
</dbReference>